<dbReference type="RefSeq" id="WP_159446230.1">
    <property type="nucleotide sequence ID" value="NZ_FWWT01000005.1"/>
</dbReference>
<dbReference type="STRING" id="656914.SAMN00017405_0879"/>
<evidence type="ECO:0000313" key="3">
    <source>
        <dbReference type="Proteomes" id="UP000192731"/>
    </source>
</evidence>
<proteinExistence type="predicted"/>
<keyword evidence="1" id="KW-0812">Transmembrane</keyword>
<keyword evidence="1" id="KW-1133">Transmembrane helix</keyword>
<evidence type="ECO:0000313" key="2">
    <source>
        <dbReference type="EMBL" id="SMB80463.1"/>
    </source>
</evidence>
<protein>
    <submittedName>
        <fullName evidence="2">Uncharacterized protein</fullName>
    </submittedName>
</protein>
<name>A0A1W1UHF6_DESTI</name>
<dbReference type="EMBL" id="FWWT01000005">
    <property type="protein sequence ID" value="SMB80463.1"/>
    <property type="molecule type" value="Genomic_DNA"/>
</dbReference>
<accession>A0A1W1UHF6</accession>
<sequence>MSVLGLLLTFIIGILMLAIGKIVKKKWLMMISIFPLAIVLYSIVLLVGMSL</sequence>
<dbReference type="Proteomes" id="UP000192731">
    <property type="component" value="Unassembled WGS sequence"/>
</dbReference>
<keyword evidence="3" id="KW-1185">Reference proteome</keyword>
<evidence type="ECO:0000256" key="1">
    <source>
        <dbReference type="SAM" id="Phobius"/>
    </source>
</evidence>
<organism evidence="2 3">
    <name type="scientific">Desulfonispora thiosulfatigenes DSM 11270</name>
    <dbReference type="NCBI Taxonomy" id="656914"/>
    <lineage>
        <taxon>Bacteria</taxon>
        <taxon>Bacillati</taxon>
        <taxon>Bacillota</taxon>
        <taxon>Clostridia</taxon>
        <taxon>Eubacteriales</taxon>
        <taxon>Peptococcaceae</taxon>
        <taxon>Desulfonispora</taxon>
    </lineage>
</organism>
<feature type="transmembrane region" description="Helical" evidence="1">
    <location>
        <begin position="30"/>
        <end position="49"/>
    </location>
</feature>
<gene>
    <name evidence="2" type="ORF">SAMN00017405_0879</name>
</gene>
<dbReference type="AlphaFoldDB" id="A0A1W1UHF6"/>
<keyword evidence="1" id="KW-0472">Membrane</keyword>
<reference evidence="2 3" key="1">
    <citation type="submission" date="2017-04" db="EMBL/GenBank/DDBJ databases">
        <authorList>
            <person name="Afonso C.L."/>
            <person name="Miller P.J."/>
            <person name="Scott M.A."/>
            <person name="Spackman E."/>
            <person name="Goraichik I."/>
            <person name="Dimitrov K.M."/>
            <person name="Suarez D.L."/>
            <person name="Swayne D.E."/>
        </authorList>
    </citation>
    <scope>NUCLEOTIDE SEQUENCE [LARGE SCALE GENOMIC DNA]</scope>
    <source>
        <strain evidence="2 3">DSM 11270</strain>
    </source>
</reference>